<name>A0ABP9P5L4_9PSEU</name>
<accession>A0ABP9P5L4</accession>
<feature type="transmembrane region" description="Helical" evidence="2">
    <location>
        <begin position="219"/>
        <end position="239"/>
    </location>
</feature>
<proteinExistence type="predicted"/>
<keyword evidence="2" id="KW-1133">Transmembrane helix</keyword>
<sequence>MAQITYAGGSRRTADSERTTPQRVRPRIGGMDVQVVQVLRPRRVWLMLLVAVVASAVMVAPYALLDVGSSRLDVGGGLHYGLLVAHVFTATVALVLGPLQFVPAIRARRRWHRRVGRTYLLVGVLPAAVTAVPVALLSGRIVTQVGLVIPAVGWLVTAGLAVRAIRRGDVAAHRAWMTRNYALTFLAVTARILVPLVLLTGLAVGAIAPADAPTAATSLIPVGQVLGWMINLVVAEVLVRRARRFPTASRSGRAAPGPVPARP</sequence>
<feature type="transmembrane region" description="Helical" evidence="2">
    <location>
        <begin position="44"/>
        <end position="65"/>
    </location>
</feature>
<keyword evidence="2" id="KW-0472">Membrane</keyword>
<comment type="caution">
    <text evidence="3">The sequence shown here is derived from an EMBL/GenBank/DDBJ whole genome shotgun (WGS) entry which is preliminary data.</text>
</comment>
<feature type="transmembrane region" description="Helical" evidence="2">
    <location>
        <begin position="77"/>
        <end position="97"/>
    </location>
</feature>
<keyword evidence="4" id="KW-1185">Reference proteome</keyword>
<dbReference type="InterPro" id="IPR018750">
    <property type="entry name" value="DUF2306_membrane"/>
</dbReference>
<feature type="transmembrane region" description="Helical" evidence="2">
    <location>
        <begin position="118"/>
        <end position="136"/>
    </location>
</feature>
<feature type="transmembrane region" description="Helical" evidence="2">
    <location>
        <begin position="183"/>
        <end position="207"/>
    </location>
</feature>
<dbReference type="Pfam" id="PF10067">
    <property type="entry name" value="DUF2306"/>
    <property type="match status" value="1"/>
</dbReference>
<evidence type="ECO:0000256" key="1">
    <source>
        <dbReference type="SAM" id="MobiDB-lite"/>
    </source>
</evidence>
<dbReference type="EMBL" id="BAABJO010000037">
    <property type="protein sequence ID" value="GAA5137596.1"/>
    <property type="molecule type" value="Genomic_DNA"/>
</dbReference>
<protein>
    <recommendedName>
        <fullName evidence="5">Membrane protein DUF2306</fullName>
    </recommendedName>
</protein>
<evidence type="ECO:0000313" key="3">
    <source>
        <dbReference type="EMBL" id="GAA5137596.1"/>
    </source>
</evidence>
<feature type="region of interest" description="Disordered" evidence="1">
    <location>
        <begin position="1"/>
        <end position="22"/>
    </location>
</feature>
<keyword evidence="2" id="KW-0812">Transmembrane</keyword>
<feature type="transmembrane region" description="Helical" evidence="2">
    <location>
        <begin position="142"/>
        <end position="162"/>
    </location>
</feature>
<dbReference type="Proteomes" id="UP001500804">
    <property type="component" value="Unassembled WGS sequence"/>
</dbReference>
<evidence type="ECO:0000313" key="4">
    <source>
        <dbReference type="Proteomes" id="UP001500804"/>
    </source>
</evidence>
<gene>
    <name evidence="3" type="ORF">GCM10023320_70600</name>
</gene>
<evidence type="ECO:0000256" key="2">
    <source>
        <dbReference type="SAM" id="Phobius"/>
    </source>
</evidence>
<organism evidence="3 4">
    <name type="scientific">Pseudonocardia adelaidensis</name>
    <dbReference type="NCBI Taxonomy" id="648754"/>
    <lineage>
        <taxon>Bacteria</taxon>
        <taxon>Bacillati</taxon>
        <taxon>Actinomycetota</taxon>
        <taxon>Actinomycetes</taxon>
        <taxon>Pseudonocardiales</taxon>
        <taxon>Pseudonocardiaceae</taxon>
        <taxon>Pseudonocardia</taxon>
    </lineage>
</organism>
<evidence type="ECO:0008006" key="5">
    <source>
        <dbReference type="Google" id="ProtNLM"/>
    </source>
</evidence>
<reference evidence="4" key="1">
    <citation type="journal article" date="2019" name="Int. J. Syst. Evol. Microbiol.">
        <title>The Global Catalogue of Microorganisms (GCM) 10K type strain sequencing project: providing services to taxonomists for standard genome sequencing and annotation.</title>
        <authorList>
            <consortium name="The Broad Institute Genomics Platform"/>
            <consortium name="The Broad Institute Genome Sequencing Center for Infectious Disease"/>
            <person name="Wu L."/>
            <person name="Ma J."/>
        </authorList>
    </citation>
    <scope>NUCLEOTIDE SEQUENCE [LARGE SCALE GENOMIC DNA]</scope>
    <source>
        <strain evidence="4">JCM 18302</strain>
    </source>
</reference>